<evidence type="ECO:0000256" key="1">
    <source>
        <dbReference type="ARBA" id="ARBA00022490"/>
    </source>
</evidence>
<evidence type="ECO:0000256" key="4">
    <source>
        <dbReference type="ARBA" id="ARBA00023125"/>
    </source>
</evidence>
<dbReference type="InterPro" id="IPR013325">
    <property type="entry name" value="RNA_pol_sigma_r2"/>
</dbReference>
<keyword evidence="6" id="KW-0346">Stress response</keyword>
<evidence type="ECO:0000313" key="7">
    <source>
        <dbReference type="EMBL" id="RXE59576.1"/>
    </source>
</evidence>
<feature type="DNA-binding region" description="H-T-H motif" evidence="6">
    <location>
        <begin position="201"/>
        <end position="220"/>
    </location>
</feature>
<dbReference type="EMBL" id="RLII01000005">
    <property type="protein sequence ID" value="RXE59576.1"/>
    <property type="molecule type" value="Genomic_DNA"/>
</dbReference>
<comment type="function">
    <text evidence="6">Sigma factors are initiation factors that promote the attachment of RNA polymerase to specific initiation sites and are then released.</text>
</comment>
<reference evidence="8" key="1">
    <citation type="submission" date="2018-11" db="EMBL/GenBank/DDBJ databases">
        <title>Genome sequencing of a novel mesophilic and cellulolytic organism within the genus Hungateiclostridium.</title>
        <authorList>
            <person name="Rettenmaier R."/>
            <person name="Liebl W."/>
            <person name="Zverlov V."/>
        </authorList>
    </citation>
    <scope>NUCLEOTIDE SEQUENCE [LARGE SCALE GENOMIC DNA]</scope>
    <source>
        <strain evidence="8">N2K1</strain>
    </source>
</reference>
<dbReference type="NCBIfam" id="TIGR02895">
    <property type="entry name" value="spore_sigI"/>
    <property type="match status" value="1"/>
</dbReference>
<comment type="subunit">
    <text evidence="6">Interacts with RsgI.</text>
</comment>
<dbReference type="Gene3D" id="1.10.1740.10">
    <property type="match status" value="1"/>
</dbReference>
<gene>
    <name evidence="6 7" type="primary">sigI</name>
    <name evidence="7" type="ORF">EFD62_06385</name>
</gene>
<dbReference type="HAMAP" id="MF_02064">
    <property type="entry name" value="Sigma70_SigI"/>
    <property type="match status" value="1"/>
</dbReference>
<dbReference type="NCBIfam" id="NF006173">
    <property type="entry name" value="PRK08311.2-1"/>
    <property type="match status" value="1"/>
</dbReference>
<protein>
    <recommendedName>
        <fullName evidence="6">RNA polymerase sigma factor SigI</fullName>
    </recommendedName>
</protein>
<comment type="caution">
    <text evidence="7">The sequence shown here is derived from an EMBL/GenBank/DDBJ whole genome shotgun (WGS) entry which is preliminary data.</text>
</comment>
<proteinExistence type="inferred from homology"/>
<dbReference type="Proteomes" id="UP000289166">
    <property type="component" value="Unassembled WGS sequence"/>
</dbReference>
<dbReference type="GO" id="GO:0005737">
    <property type="term" value="C:cytoplasm"/>
    <property type="evidence" value="ECO:0007669"/>
    <property type="project" value="UniProtKB-SubCell"/>
</dbReference>
<comment type="subcellular location">
    <subcellularLocation>
        <location evidence="6">Cytoplasm</location>
    </subcellularLocation>
</comment>
<evidence type="ECO:0000256" key="2">
    <source>
        <dbReference type="ARBA" id="ARBA00023015"/>
    </source>
</evidence>
<keyword evidence="3 6" id="KW-0731">Sigma factor</keyword>
<evidence type="ECO:0000256" key="3">
    <source>
        <dbReference type="ARBA" id="ARBA00023082"/>
    </source>
</evidence>
<dbReference type="GO" id="GO:0016987">
    <property type="term" value="F:sigma factor activity"/>
    <property type="evidence" value="ECO:0007669"/>
    <property type="project" value="UniProtKB-UniRule"/>
</dbReference>
<evidence type="ECO:0000256" key="5">
    <source>
        <dbReference type="ARBA" id="ARBA00023163"/>
    </source>
</evidence>
<evidence type="ECO:0000256" key="6">
    <source>
        <dbReference type="HAMAP-Rule" id="MF_02064"/>
    </source>
</evidence>
<comment type="similarity">
    <text evidence="6">Belongs to the sigma-70 factor family. SigI subfamily.</text>
</comment>
<sequence>MHGLYINKKKNNTDTSSIALVIKMIQKGDLRLKEEFIKDNVPYIIRTISNVLGIVVDDRNSEEFSIGLAAFNEAIDRYDCNKNGNFYTYSFLVIKSRLFDFIRKNRKHRNVLPFSYIEESTRVEERLLSCDSNGQFEKIEVRQELVSFEKNLKEFGISLEDLVLSSPKHKDSRLLLIKIARIIAADDEIFKKLVTKKYIPMKELLSRIKVNHKTIQRNRKFIIAVSLILRSNLYDLKEYVQGFEREGKYDE</sequence>
<dbReference type="InterPro" id="IPR014244">
    <property type="entry name" value="RNA_pol_sigma-I"/>
</dbReference>
<dbReference type="AlphaFoldDB" id="A0A4Q0I5I4"/>
<keyword evidence="4 6" id="KW-0238">DNA-binding</keyword>
<keyword evidence="1 6" id="KW-0963">Cytoplasm</keyword>
<dbReference type="OrthoDB" id="3190733at2"/>
<organism evidence="7 8">
    <name type="scientific">Acetivibrio mesophilus</name>
    <dbReference type="NCBI Taxonomy" id="2487273"/>
    <lineage>
        <taxon>Bacteria</taxon>
        <taxon>Bacillati</taxon>
        <taxon>Bacillota</taxon>
        <taxon>Clostridia</taxon>
        <taxon>Eubacteriales</taxon>
        <taxon>Oscillospiraceae</taxon>
        <taxon>Acetivibrio</taxon>
    </lineage>
</organism>
<dbReference type="PIRSF" id="PIRSF038953">
    <property type="entry name" value="SigI"/>
    <property type="match status" value="1"/>
</dbReference>
<keyword evidence="5 6" id="KW-0804">Transcription</keyword>
<name>A0A4Q0I5I4_9FIRM</name>
<dbReference type="RefSeq" id="WP_069194157.1">
    <property type="nucleotide sequence ID" value="NZ_RLII01000005.1"/>
</dbReference>
<dbReference type="SUPFAM" id="SSF88946">
    <property type="entry name" value="Sigma2 domain of RNA polymerase sigma factors"/>
    <property type="match status" value="1"/>
</dbReference>
<feature type="short sequence motif" description="Polymerase core binding" evidence="6">
    <location>
        <begin position="62"/>
        <end position="75"/>
    </location>
</feature>
<evidence type="ECO:0000313" key="8">
    <source>
        <dbReference type="Proteomes" id="UP000289166"/>
    </source>
</evidence>
<keyword evidence="2 6" id="KW-0805">Transcription regulation</keyword>
<dbReference type="GO" id="GO:0003677">
    <property type="term" value="F:DNA binding"/>
    <property type="evidence" value="ECO:0007669"/>
    <property type="project" value="UniProtKB-UniRule"/>
</dbReference>
<accession>A0A4Q0I5I4</accession>
<comment type="activity regulation">
    <text evidence="6">Negatively regulated by the anti-sigma-I factor RsgI.</text>
</comment>
<dbReference type="GO" id="GO:0006352">
    <property type="term" value="P:DNA-templated transcription initiation"/>
    <property type="evidence" value="ECO:0007669"/>
    <property type="project" value="UniProtKB-UniRule"/>
</dbReference>
<keyword evidence="8" id="KW-1185">Reference proteome</keyword>